<dbReference type="PROSITE" id="PS50082">
    <property type="entry name" value="WD_REPEATS_2"/>
    <property type="match status" value="1"/>
</dbReference>
<keyword evidence="9" id="KW-1185">Reference proteome</keyword>
<evidence type="ECO:0000256" key="6">
    <source>
        <dbReference type="PROSITE-ProRule" id="PRU00221"/>
    </source>
</evidence>
<dbReference type="GO" id="GO:0032456">
    <property type="term" value="P:endocytic recycling"/>
    <property type="evidence" value="ECO:0007669"/>
    <property type="project" value="InterPro"/>
</dbReference>
<keyword evidence="5" id="KW-0653">Protein transport</keyword>
<dbReference type="OrthoDB" id="1734063at2759"/>
<dbReference type="GO" id="GO:0005768">
    <property type="term" value="C:endosome"/>
    <property type="evidence" value="ECO:0007669"/>
    <property type="project" value="UniProtKB-SubCell"/>
</dbReference>
<proteinExistence type="inferred from homology"/>
<gene>
    <name evidence="8" type="ORF">OSB1V03_LOCUS9588</name>
</gene>
<dbReference type="PANTHER" id="PTHR13673">
    <property type="entry name" value="ESOPHAGEAL CANCER ASSOCIATED PROTEIN"/>
    <property type="match status" value="1"/>
</dbReference>
<keyword evidence="6" id="KW-0853">WD repeat</keyword>
<dbReference type="GO" id="GO:0015031">
    <property type="term" value="P:protein transport"/>
    <property type="evidence" value="ECO:0007669"/>
    <property type="project" value="UniProtKB-KW"/>
</dbReference>
<dbReference type="SUPFAM" id="SSF50998">
    <property type="entry name" value="Quinoprotein alcohol dehydrogenase-like"/>
    <property type="match status" value="1"/>
</dbReference>
<evidence type="ECO:0000256" key="1">
    <source>
        <dbReference type="ARBA" id="ARBA00004177"/>
    </source>
</evidence>
<feature type="repeat" description="WD" evidence="6">
    <location>
        <begin position="884"/>
        <end position="925"/>
    </location>
</feature>
<keyword evidence="3" id="KW-0813">Transport</keyword>
<dbReference type="PROSITE" id="PS50294">
    <property type="entry name" value="WD_REPEATS_REGION"/>
    <property type="match status" value="1"/>
</dbReference>
<name>A0A7R9KUA9_9ACAR</name>
<protein>
    <submittedName>
        <fullName evidence="8">Uncharacterized protein</fullName>
    </submittedName>
</protein>
<dbReference type="EMBL" id="CAJPIZ010006537">
    <property type="protein sequence ID" value="CAG2109601.1"/>
    <property type="molecule type" value="Genomic_DNA"/>
</dbReference>
<dbReference type="Pfam" id="PF00400">
    <property type="entry name" value="WD40"/>
    <property type="match status" value="1"/>
</dbReference>
<keyword evidence="4" id="KW-0967">Endosome</keyword>
<evidence type="ECO:0000256" key="7">
    <source>
        <dbReference type="SAM" id="MobiDB-lite"/>
    </source>
</evidence>
<evidence type="ECO:0000313" key="8">
    <source>
        <dbReference type="EMBL" id="CAD7629171.1"/>
    </source>
</evidence>
<sequence length="953" mass="107698">MLSTGSTGPDLQFPKERNYKTELLGKYCTAKEATDHPLKPLVVNQTESKRLKVDNSSVVTKINDAKPTNTSWNGLDPLSMALSLQNTSESNSLDSSLEMNKNAKSSSKDNQTTADFIGEDFEDWSSTKTSILNKYTTSERLSIKTSFLMVGASGSAISGSTSVVRSSANTSVADKVRHRLEQLDDFEEGSVKEMLNLTQTEYVNRIDELNVALYESWNSDQRVKALKIAIQCSKLLADTSVIQFYPSKYVLITDILDNFGSLVYKRIHCKAGSTVAAIESARETCRNWFYKIASVRELIPRFYVETAILKVYGFLIDKNEIQSEFEKALNRLTKMIRGIGDPLVGVYARAYLCRITVQIAPKSKHIFQNNFNDFLHSLNQLSITFTQQILTAQRIDYSVYYTLYSPALDWIVYCIAYKASTGLLIDTIQQFEHNSNTNLDDSCSALILNSLLTCFPSQLIASKAIDFLDLIKRVNKDVTKDTNGKSSSVGDSSGFPKYSLIRNLGIALVSKHNLLVELEEKEKLQILNEVWRLLNKFKHNTEYMACVEVWIEFVVKHFTLREINTLLGQIIKRMQPNRAFEQHYNQLVGLMSKVVTLSPNTDFAALFAMNNFMPFLDLLQKESVKVDACKAIVESFIKNFNNSVHDEDEDVITTSDPVILNSMTYLCKALHDSVNALTLEDERRQISHLVISFVKRVSFGGDFESELNFYVDSRANFCNLESVLCFLVQRVNTLAMETRRIVKGFHTKKTNSFVRACIAYSFITIPSLDDVILRLQLYLSSSYVSLINGCLPQTDSFLKTAITLIQQLPQYIDSSDDSQLLSICYGNYVQFLDMNSMETIKEFKIPTQVLSSTLHPDKSVFVCGGEDFKMYKYDYNNGNEIESFKGHFGGVHCVRFSPDGELYASGSEDGTLRLWQTTVGKTYGLWKCINTEETDSSDTQLSNNENHNNSNNK</sequence>
<reference evidence="8" key="1">
    <citation type="submission" date="2020-11" db="EMBL/GenBank/DDBJ databases">
        <authorList>
            <person name="Tran Van P."/>
        </authorList>
    </citation>
    <scope>NUCLEOTIDE SEQUENCE</scope>
</reference>
<dbReference type="SMART" id="SM00320">
    <property type="entry name" value="WD40"/>
    <property type="match status" value="2"/>
</dbReference>
<comment type="subcellular location">
    <subcellularLocation>
        <location evidence="1">Endosome</location>
    </subcellularLocation>
</comment>
<dbReference type="Proteomes" id="UP000759131">
    <property type="component" value="Unassembled WGS sequence"/>
</dbReference>
<evidence type="ECO:0000256" key="2">
    <source>
        <dbReference type="ARBA" id="ARBA00010704"/>
    </source>
</evidence>
<dbReference type="InterPro" id="IPR029705">
    <property type="entry name" value="VPS35L"/>
</dbReference>
<evidence type="ECO:0000256" key="4">
    <source>
        <dbReference type="ARBA" id="ARBA00022753"/>
    </source>
</evidence>
<evidence type="ECO:0000256" key="3">
    <source>
        <dbReference type="ARBA" id="ARBA00022448"/>
    </source>
</evidence>
<dbReference type="InterPro" id="IPR001680">
    <property type="entry name" value="WD40_rpt"/>
</dbReference>
<dbReference type="InterPro" id="IPR011047">
    <property type="entry name" value="Quinoprotein_ADH-like_sf"/>
</dbReference>
<dbReference type="AlphaFoldDB" id="A0A7R9KUA9"/>
<dbReference type="Gene3D" id="2.130.10.10">
    <property type="entry name" value="YVTN repeat-like/Quinoprotein amine dehydrogenase"/>
    <property type="match status" value="1"/>
</dbReference>
<evidence type="ECO:0000313" key="9">
    <source>
        <dbReference type="Proteomes" id="UP000759131"/>
    </source>
</evidence>
<dbReference type="PANTHER" id="PTHR13673:SF0">
    <property type="entry name" value="VPS35 ENDOSOMAL PROTEIN-SORTING FACTOR-LIKE"/>
    <property type="match status" value="1"/>
</dbReference>
<comment type="similarity">
    <text evidence="2">Belongs to the VPS35L family.</text>
</comment>
<dbReference type="InterPro" id="IPR015943">
    <property type="entry name" value="WD40/YVTN_repeat-like_dom_sf"/>
</dbReference>
<evidence type="ECO:0000256" key="5">
    <source>
        <dbReference type="ARBA" id="ARBA00022927"/>
    </source>
</evidence>
<organism evidence="8">
    <name type="scientific">Medioppia subpectinata</name>
    <dbReference type="NCBI Taxonomy" id="1979941"/>
    <lineage>
        <taxon>Eukaryota</taxon>
        <taxon>Metazoa</taxon>
        <taxon>Ecdysozoa</taxon>
        <taxon>Arthropoda</taxon>
        <taxon>Chelicerata</taxon>
        <taxon>Arachnida</taxon>
        <taxon>Acari</taxon>
        <taxon>Acariformes</taxon>
        <taxon>Sarcoptiformes</taxon>
        <taxon>Oribatida</taxon>
        <taxon>Brachypylina</taxon>
        <taxon>Oppioidea</taxon>
        <taxon>Oppiidae</taxon>
        <taxon>Medioppia</taxon>
    </lineage>
</organism>
<dbReference type="EMBL" id="OC861112">
    <property type="protein sequence ID" value="CAD7629171.1"/>
    <property type="molecule type" value="Genomic_DNA"/>
</dbReference>
<accession>A0A7R9KUA9</accession>
<feature type="region of interest" description="Disordered" evidence="7">
    <location>
        <begin position="86"/>
        <end position="111"/>
    </location>
</feature>